<dbReference type="AlphaFoldDB" id="A0A7J7H7H4"/>
<dbReference type="Proteomes" id="UP000593564">
    <property type="component" value="Unassembled WGS sequence"/>
</dbReference>
<feature type="region of interest" description="Disordered" evidence="1">
    <location>
        <begin position="157"/>
        <end position="221"/>
    </location>
</feature>
<sequence length="308" mass="34584">MGTAHLPLQFPRSATSPSSPQPLPILLTKNPRILNITSRRSTVYGGRHVGEKRFRFNLNDEFVTGDEDDGFGAKKRVWWSDDSIDIDDDDDEEGFGVLGESIDASWVFKVLNAIGWMLPAIIISLLLGTGPNTFFMALVLPIAQSAVSLVTDTFWGRSSGSPKPKRRTKKKKPFARAESDIRMNGENENTESGNIRENYARPTSDTRTNRGDEDAESGNVRENYQSWVAANDISTKTRDKRAPGFGGWDELDKRMGSYKIPKSAQRVNKPQQQKKGKLSRRVRNRDTPLLLRLIIAVFPFLGSWTKLL</sequence>
<evidence type="ECO:0000313" key="4">
    <source>
        <dbReference type="Proteomes" id="UP000593564"/>
    </source>
</evidence>
<feature type="compositionally biased region" description="Basic and acidic residues" evidence="1">
    <location>
        <begin position="175"/>
        <end position="185"/>
    </location>
</feature>
<feature type="compositionally biased region" description="Polar residues" evidence="1">
    <location>
        <begin position="186"/>
        <end position="206"/>
    </location>
</feature>
<evidence type="ECO:0000256" key="1">
    <source>
        <dbReference type="SAM" id="MobiDB-lite"/>
    </source>
</evidence>
<evidence type="ECO:0000256" key="2">
    <source>
        <dbReference type="SAM" id="Phobius"/>
    </source>
</evidence>
<keyword evidence="4" id="KW-1185">Reference proteome</keyword>
<feature type="compositionally biased region" description="Basic residues" evidence="1">
    <location>
        <begin position="272"/>
        <end position="281"/>
    </location>
</feature>
<accession>A0A7J7H7H4</accession>
<gene>
    <name evidence="3" type="ORF">HYC85_014138</name>
</gene>
<reference evidence="4" key="1">
    <citation type="journal article" date="2020" name="Nat. Commun.">
        <title>Genome assembly of wild tea tree DASZ reveals pedigree and selection history of tea varieties.</title>
        <authorList>
            <person name="Zhang W."/>
            <person name="Zhang Y."/>
            <person name="Qiu H."/>
            <person name="Guo Y."/>
            <person name="Wan H."/>
            <person name="Zhang X."/>
            <person name="Scossa F."/>
            <person name="Alseekh S."/>
            <person name="Zhang Q."/>
            <person name="Wang P."/>
            <person name="Xu L."/>
            <person name="Schmidt M.H."/>
            <person name="Jia X."/>
            <person name="Li D."/>
            <person name="Zhu A."/>
            <person name="Guo F."/>
            <person name="Chen W."/>
            <person name="Ni D."/>
            <person name="Usadel B."/>
            <person name="Fernie A.R."/>
            <person name="Wen W."/>
        </authorList>
    </citation>
    <scope>NUCLEOTIDE SEQUENCE [LARGE SCALE GENOMIC DNA]</scope>
    <source>
        <strain evidence="4">cv. G240</strain>
    </source>
</reference>
<keyword evidence="2" id="KW-0812">Transmembrane</keyword>
<protein>
    <submittedName>
        <fullName evidence="3">Uncharacterized protein</fullName>
    </submittedName>
</protein>
<evidence type="ECO:0000313" key="3">
    <source>
        <dbReference type="EMBL" id="KAF5948181.1"/>
    </source>
</evidence>
<feature type="region of interest" description="Disordered" evidence="1">
    <location>
        <begin position="259"/>
        <end position="281"/>
    </location>
</feature>
<organism evidence="3 4">
    <name type="scientific">Camellia sinensis</name>
    <name type="common">Tea plant</name>
    <name type="synonym">Thea sinensis</name>
    <dbReference type="NCBI Taxonomy" id="4442"/>
    <lineage>
        <taxon>Eukaryota</taxon>
        <taxon>Viridiplantae</taxon>
        <taxon>Streptophyta</taxon>
        <taxon>Embryophyta</taxon>
        <taxon>Tracheophyta</taxon>
        <taxon>Spermatophyta</taxon>
        <taxon>Magnoliopsida</taxon>
        <taxon>eudicotyledons</taxon>
        <taxon>Gunneridae</taxon>
        <taxon>Pentapetalae</taxon>
        <taxon>asterids</taxon>
        <taxon>Ericales</taxon>
        <taxon>Theaceae</taxon>
        <taxon>Camellia</taxon>
    </lineage>
</organism>
<feature type="transmembrane region" description="Helical" evidence="2">
    <location>
        <begin position="289"/>
        <end position="307"/>
    </location>
</feature>
<feature type="compositionally biased region" description="Basic residues" evidence="1">
    <location>
        <begin position="163"/>
        <end position="174"/>
    </location>
</feature>
<dbReference type="EMBL" id="JACBKZ010000006">
    <property type="protein sequence ID" value="KAF5948181.1"/>
    <property type="molecule type" value="Genomic_DNA"/>
</dbReference>
<reference evidence="3 4" key="2">
    <citation type="submission" date="2020-07" db="EMBL/GenBank/DDBJ databases">
        <title>Genome assembly of wild tea tree DASZ reveals pedigree and selection history of tea varieties.</title>
        <authorList>
            <person name="Zhang W."/>
        </authorList>
    </citation>
    <scope>NUCLEOTIDE SEQUENCE [LARGE SCALE GENOMIC DNA]</scope>
    <source>
        <strain evidence="4">cv. G240</strain>
        <tissue evidence="3">Leaf</tissue>
    </source>
</reference>
<keyword evidence="2" id="KW-1133">Transmembrane helix</keyword>
<comment type="caution">
    <text evidence="3">The sequence shown here is derived from an EMBL/GenBank/DDBJ whole genome shotgun (WGS) entry which is preliminary data.</text>
</comment>
<dbReference type="PANTHER" id="PTHR35719">
    <property type="entry name" value="OS01G0680600 PROTEIN"/>
    <property type="match status" value="1"/>
</dbReference>
<dbReference type="PANTHER" id="PTHR35719:SF5">
    <property type="entry name" value="T6K12.7 PROTEIN"/>
    <property type="match status" value="1"/>
</dbReference>
<name>A0A7J7H7H4_CAMSI</name>
<keyword evidence="2" id="KW-0472">Membrane</keyword>
<proteinExistence type="predicted"/>
<feature type="region of interest" description="Disordered" evidence="1">
    <location>
        <begin position="1"/>
        <end position="23"/>
    </location>
</feature>